<evidence type="ECO:0000313" key="3">
    <source>
        <dbReference type="EMBL" id="GJS93292.1"/>
    </source>
</evidence>
<dbReference type="Pfam" id="PF13976">
    <property type="entry name" value="gag_pre-integrs"/>
    <property type="match status" value="1"/>
</dbReference>
<keyword evidence="4" id="KW-1185">Reference proteome</keyword>
<dbReference type="PANTHER" id="PTHR42648:SF31">
    <property type="entry name" value="RNA-DIRECTED DNA POLYMERASE"/>
    <property type="match status" value="1"/>
</dbReference>
<protein>
    <submittedName>
        <fullName evidence="3">Cysteine-rich receptor-like protein kinase 8</fullName>
    </submittedName>
</protein>
<proteinExistence type="predicted"/>
<evidence type="ECO:0000256" key="1">
    <source>
        <dbReference type="SAM" id="MobiDB-lite"/>
    </source>
</evidence>
<gene>
    <name evidence="3" type="ORF">Tco_0800260</name>
</gene>
<accession>A0ABQ4ZVW5</accession>
<dbReference type="InterPro" id="IPR036397">
    <property type="entry name" value="RNaseH_sf"/>
</dbReference>
<evidence type="ECO:0000259" key="2">
    <source>
        <dbReference type="Pfam" id="PF13976"/>
    </source>
</evidence>
<dbReference type="Gene3D" id="3.30.420.10">
    <property type="entry name" value="Ribonuclease H-like superfamily/Ribonuclease H"/>
    <property type="match status" value="1"/>
</dbReference>
<evidence type="ECO:0000313" key="4">
    <source>
        <dbReference type="Proteomes" id="UP001151760"/>
    </source>
</evidence>
<sequence>MYQLVNNIVALKQQNCNIEVYYHKLKEEKQREGILTKPLGSTALSAQTYINNNTPRNTNSAYPNRPQTGRRSTFRPRVYYTNCSKEGHNSDECYRLKGYLIGHPLHGKYKPPVARSINVNDNRNAKINLVQVQDTTSTSTQAESSTSGTDAIFMRMDQMHNQLNQVMRMMQQCQKNLPTGMVNSHTIRKHRFIASVMARFKTAWVIDSGATYHISILLSVMHDTFLCYPPIHVTLPNGQIVEVKICGNQLTKSMPVTAIFTSLACYFQGLNKRIAHGNLCEGLYIIYPDQPTFTSPTVLSTSNKDNTILWHSRLGHPFISTLKQIKSFPISCNSDISKCTVCPLAKNHASSFSLSASHASCPFELVHVDIWGPYKSPTINKCKFFLTMVDDFSKAT</sequence>
<feature type="region of interest" description="Disordered" evidence="1">
    <location>
        <begin position="50"/>
        <end position="71"/>
    </location>
</feature>
<dbReference type="EMBL" id="BQNB010011647">
    <property type="protein sequence ID" value="GJS93292.1"/>
    <property type="molecule type" value="Genomic_DNA"/>
</dbReference>
<organism evidence="3 4">
    <name type="scientific">Tanacetum coccineum</name>
    <dbReference type="NCBI Taxonomy" id="301880"/>
    <lineage>
        <taxon>Eukaryota</taxon>
        <taxon>Viridiplantae</taxon>
        <taxon>Streptophyta</taxon>
        <taxon>Embryophyta</taxon>
        <taxon>Tracheophyta</taxon>
        <taxon>Spermatophyta</taxon>
        <taxon>Magnoliopsida</taxon>
        <taxon>eudicotyledons</taxon>
        <taxon>Gunneridae</taxon>
        <taxon>Pentapetalae</taxon>
        <taxon>asterids</taxon>
        <taxon>campanulids</taxon>
        <taxon>Asterales</taxon>
        <taxon>Asteraceae</taxon>
        <taxon>Asteroideae</taxon>
        <taxon>Anthemideae</taxon>
        <taxon>Anthemidinae</taxon>
        <taxon>Tanacetum</taxon>
    </lineage>
</organism>
<dbReference type="InterPro" id="IPR025724">
    <property type="entry name" value="GAG-pre-integrase_dom"/>
</dbReference>
<dbReference type="InterPro" id="IPR039537">
    <property type="entry name" value="Retrotran_Ty1/copia-like"/>
</dbReference>
<feature type="domain" description="GAG-pre-integrase" evidence="2">
    <location>
        <begin position="282"/>
        <end position="346"/>
    </location>
</feature>
<dbReference type="Proteomes" id="UP001151760">
    <property type="component" value="Unassembled WGS sequence"/>
</dbReference>
<reference evidence="3" key="1">
    <citation type="journal article" date="2022" name="Int. J. Mol. Sci.">
        <title>Draft Genome of Tanacetum Coccineum: Genomic Comparison of Closely Related Tanacetum-Family Plants.</title>
        <authorList>
            <person name="Yamashiro T."/>
            <person name="Shiraishi A."/>
            <person name="Nakayama K."/>
            <person name="Satake H."/>
        </authorList>
    </citation>
    <scope>NUCLEOTIDE SEQUENCE</scope>
</reference>
<name>A0ABQ4ZVW5_9ASTR</name>
<reference evidence="3" key="2">
    <citation type="submission" date="2022-01" db="EMBL/GenBank/DDBJ databases">
        <authorList>
            <person name="Yamashiro T."/>
            <person name="Shiraishi A."/>
            <person name="Satake H."/>
            <person name="Nakayama K."/>
        </authorList>
    </citation>
    <scope>NUCLEOTIDE SEQUENCE</scope>
</reference>
<dbReference type="PANTHER" id="PTHR42648">
    <property type="entry name" value="TRANSPOSASE, PUTATIVE-RELATED"/>
    <property type="match status" value="1"/>
</dbReference>
<comment type="caution">
    <text evidence="3">The sequence shown here is derived from an EMBL/GenBank/DDBJ whole genome shotgun (WGS) entry which is preliminary data.</text>
</comment>